<name>A0A1E7L7H3_9ACTN</name>
<evidence type="ECO:0000313" key="3">
    <source>
        <dbReference type="Proteomes" id="UP000176005"/>
    </source>
</evidence>
<keyword evidence="3" id="KW-1185">Reference proteome</keyword>
<dbReference type="RefSeq" id="WP_070016395.1">
    <property type="nucleotide sequence ID" value="NZ_LJGW01000160.1"/>
</dbReference>
<sequence length="157" mass="17245">MSTAPAESVTFTDLSRNPKGVAEKAAALGRVLVTHRDGSDFILTTAEVAERHDENLNIASRLFLALMKRDSGFKSLLLGMPDLFPWVRHLEDEEVREFAVELFQALSDAAELDATEAVHRAIVSWRATARIKADPDQAKDAARPLTGLDLGPARVHE</sequence>
<dbReference type="AlphaFoldDB" id="A0A1E7L7H3"/>
<evidence type="ECO:0000313" key="2">
    <source>
        <dbReference type="EMBL" id="OEV12118.1"/>
    </source>
</evidence>
<dbReference type="Proteomes" id="UP000176005">
    <property type="component" value="Unassembled WGS sequence"/>
</dbReference>
<accession>A0A1E7L7H3</accession>
<evidence type="ECO:0000256" key="1">
    <source>
        <dbReference type="SAM" id="MobiDB-lite"/>
    </source>
</evidence>
<organism evidence="2 3">
    <name type="scientific">Streptomyces nanshensis</name>
    <dbReference type="NCBI Taxonomy" id="518642"/>
    <lineage>
        <taxon>Bacteria</taxon>
        <taxon>Bacillati</taxon>
        <taxon>Actinomycetota</taxon>
        <taxon>Actinomycetes</taxon>
        <taxon>Kitasatosporales</taxon>
        <taxon>Streptomycetaceae</taxon>
        <taxon>Streptomyces</taxon>
    </lineage>
</organism>
<proteinExistence type="predicted"/>
<comment type="caution">
    <text evidence="2">The sequence shown here is derived from an EMBL/GenBank/DDBJ whole genome shotgun (WGS) entry which is preliminary data.</text>
</comment>
<reference evidence="2 3" key="1">
    <citation type="journal article" date="2016" name="Front. Microbiol.">
        <title>Comparative Genomics Analysis of Streptomyces Species Reveals Their Adaptation to the Marine Environment and Their Diversity at the Genomic Level.</title>
        <authorList>
            <person name="Tian X."/>
            <person name="Zhang Z."/>
            <person name="Yang T."/>
            <person name="Chen M."/>
            <person name="Li J."/>
            <person name="Chen F."/>
            <person name="Yang J."/>
            <person name="Li W."/>
            <person name="Zhang B."/>
            <person name="Zhang Z."/>
            <person name="Wu J."/>
            <person name="Zhang C."/>
            <person name="Long L."/>
            <person name="Xiao J."/>
        </authorList>
    </citation>
    <scope>NUCLEOTIDE SEQUENCE [LARGE SCALE GENOMIC DNA]</scope>
    <source>
        <strain evidence="2 3">SCSIO 10429</strain>
    </source>
</reference>
<protein>
    <submittedName>
        <fullName evidence="2">Prevent-host-death family protein</fullName>
    </submittedName>
</protein>
<dbReference type="PATRIC" id="fig|518642.10.peg.2265"/>
<gene>
    <name evidence="2" type="ORF">AN218_09865</name>
</gene>
<feature type="region of interest" description="Disordered" evidence="1">
    <location>
        <begin position="136"/>
        <end position="157"/>
    </location>
</feature>
<dbReference type="EMBL" id="LJGW01000160">
    <property type="protein sequence ID" value="OEV12118.1"/>
    <property type="molecule type" value="Genomic_DNA"/>
</dbReference>